<dbReference type="GO" id="GO:0016705">
    <property type="term" value="F:oxidoreductase activity, acting on paired donors, with incorporation or reduction of molecular oxygen"/>
    <property type="evidence" value="ECO:0007669"/>
    <property type="project" value="InterPro"/>
</dbReference>
<dbReference type="PRINTS" id="PR00385">
    <property type="entry name" value="P450"/>
</dbReference>
<evidence type="ECO:0000256" key="1">
    <source>
        <dbReference type="ARBA" id="ARBA00001971"/>
    </source>
</evidence>
<dbReference type="AlphaFoldDB" id="A0A164S1G7"/>
<dbReference type="EMBL" id="KV419417">
    <property type="protein sequence ID" value="KZS91073.1"/>
    <property type="molecule type" value="Genomic_DNA"/>
</dbReference>
<keyword evidence="5 9" id="KW-0479">Metal-binding</keyword>
<evidence type="ECO:0000313" key="12">
    <source>
        <dbReference type="EMBL" id="KZS91073.1"/>
    </source>
</evidence>
<dbReference type="InterPro" id="IPR001128">
    <property type="entry name" value="Cyt_P450"/>
</dbReference>
<dbReference type="InterPro" id="IPR017972">
    <property type="entry name" value="Cyt_P450_CS"/>
</dbReference>
<dbReference type="Gene3D" id="1.10.630.10">
    <property type="entry name" value="Cytochrome P450"/>
    <property type="match status" value="1"/>
</dbReference>
<dbReference type="PANTHER" id="PTHR46300:SF12">
    <property type="entry name" value="P450, PUTATIVE (EUROFUNG)-RELATED"/>
    <property type="match status" value="1"/>
</dbReference>
<dbReference type="GO" id="GO:0005506">
    <property type="term" value="F:iron ion binding"/>
    <property type="evidence" value="ECO:0007669"/>
    <property type="project" value="InterPro"/>
</dbReference>
<evidence type="ECO:0000313" key="13">
    <source>
        <dbReference type="Proteomes" id="UP000076722"/>
    </source>
</evidence>
<comment type="pathway">
    <text evidence="2">Secondary metabolite biosynthesis.</text>
</comment>
<evidence type="ECO:0000256" key="5">
    <source>
        <dbReference type="ARBA" id="ARBA00022723"/>
    </source>
</evidence>
<reference evidence="12 13" key="1">
    <citation type="journal article" date="2016" name="Mol. Biol. Evol.">
        <title>Comparative Genomics of Early-Diverging Mushroom-Forming Fungi Provides Insights into the Origins of Lignocellulose Decay Capabilities.</title>
        <authorList>
            <person name="Nagy L.G."/>
            <person name="Riley R."/>
            <person name="Tritt A."/>
            <person name="Adam C."/>
            <person name="Daum C."/>
            <person name="Floudas D."/>
            <person name="Sun H."/>
            <person name="Yadav J.S."/>
            <person name="Pangilinan J."/>
            <person name="Larsson K.H."/>
            <person name="Matsuura K."/>
            <person name="Barry K."/>
            <person name="Labutti K."/>
            <person name="Kuo R."/>
            <person name="Ohm R.A."/>
            <person name="Bhattacharya S.S."/>
            <person name="Shirouzu T."/>
            <person name="Yoshinaga Y."/>
            <person name="Martin F.M."/>
            <person name="Grigoriev I.V."/>
            <person name="Hibbett D.S."/>
        </authorList>
    </citation>
    <scope>NUCLEOTIDE SEQUENCE [LARGE SCALE GENOMIC DNA]</scope>
    <source>
        <strain evidence="12 13">HHB9708</strain>
    </source>
</reference>
<organism evidence="12 13">
    <name type="scientific">Sistotremastrum niveocremeum HHB9708</name>
    <dbReference type="NCBI Taxonomy" id="1314777"/>
    <lineage>
        <taxon>Eukaryota</taxon>
        <taxon>Fungi</taxon>
        <taxon>Dikarya</taxon>
        <taxon>Basidiomycota</taxon>
        <taxon>Agaricomycotina</taxon>
        <taxon>Agaricomycetes</taxon>
        <taxon>Sistotremastrales</taxon>
        <taxon>Sistotremastraceae</taxon>
        <taxon>Sertulicium</taxon>
        <taxon>Sertulicium niveocremeum</taxon>
    </lineage>
</organism>
<dbReference type="GO" id="GO:0004497">
    <property type="term" value="F:monooxygenase activity"/>
    <property type="evidence" value="ECO:0007669"/>
    <property type="project" value="UniProtKB-KW"/>
</dbReference>
<evidence type="ECO:0000256" key="8">
    <source>
        <dbReference type="ARBA" id="ARBA00023033"/>
    </source>
</evidence>
<evidence type="ECO:0000256" key="10">
    <source>
        <dbReference type="RuleBase" id="RU000461"/>
    </source>
</evidence>
<feature type="chain" id="PRO_5007853023" evidence="11">
    <location>
        <begin position="25"/>
        <end position="491"/>
    </location>
</feature>
<name>A0A164S1G7_9AGAM</name>
<comment type="similarity">
    <text evidence="3 10">Belongs to the cytochrome P450 family.</text>
</comment>
<dbReference type="InterPro" id="IPR002401">
    <property type="entry name" value="Cyt_P450_E_grp-I"/>
</dbReference>
<evidence type="ECO:0000256" key="6">
    <source>
        <dbReference type="ARBA" id="ARBA00023002"/>
    </source>
</evidence>
<protein>
    <submittedName>
        <fullName evidence="12">Cytochrome P450</fullName>
    </submittedName>
</protein>
<dbReference type="PANTHER" id="PTHR46300">
    <property type="entry name" value="P450, PUTATIVE (EUROFUNG)-RELATED-RELATED"/>
    <property type="match status" value="1"/>
</dbReference>
<keyword evidence="8 10" id="KW-0503">Monooxygenase</keyword>
<keyword evidence="4 9" id="KW-0349">Heme</keyword>
<evidence type="ECO:0000256" key="4">
    <source>
        <dbReference type="ARBA" id="ARBA00022617"/>
    </source>
</evidence>
<dbReference type="PROSITE" id="PS00086">
    <property type="entry name" value="CYTOCHROME_P450"/>
    <property type="match status" value="1"/>
</dbReference>
<sequence length="491" mass="54682">MFAHLAVVSGVLFLLVVLLRHVFGTSSLPPGPRPIPFVGNVLDMLKPQGWATYYDLAKQYGDVIYLSALGQPMIILNSHTAAVDILAKQSAISSNRPEFVMAGPIAGTDRLAPLRQYNHTLKTMRRQFIPFIGTQSSTHLWDVVDQLTQRFIKKLGQEVKASGSEGFDPRDSISWAASAISLRLIYGYDSAVEDDSLVNTTRIAFDSFLRANEPSWAVNWIPPLRHLPSWFPLAGFQKLGEQGRKTLDALAREPLEYTKKQMGQGTAPESFARGLFEGHGTSITSEDESSVEWASVTLHGGMANTHGSVINSFFMAMSLYPEIQKRAQAELDRVLHGERLPSPLDRRMGALPYIDALCKELLRWAPAVPSGVPHVMTENSTYRGWTLPKGTYIIANLWQVSDDATIYPDPHEFRPERFLTKAQGGDCETEADIPMDPIKATFGYGRRRCPGQNLAELLIWLSVAMTLSVYKIDCVKGQEPRPSEYENWVIS</sequence>
<dbReference type="SUPFAM" id="SSF48264">
    <property type="entry name" value="Cytochrome P450"/>
    <property type="match status" value="1"/>
</dbReference>
<accession>A0A164S1G7</accession>
<dbReference type="GO" id="GO:0020037">
    <property type="term" value="F:heme binding"/>
    <property type="evidence" value="ECO:0007669"/>
    <property type="project" value="InterPro"/>
</dbReference>
<gene>
    <name evidence="12" type="ORF">SISNIDRAFT_414432</name>
</gene>
<dbReference type="Pfam" id="PF00067">
    <property type="entry name" value="p450"/>
    <property type="match status" value="1"/>
</dbReference>
<evidence type="ECO:0000256" key="2">
    <source>
        <dbReference type="ARBA" id="ARBA00005179"/>
    </source>
</evidence>
<feature type="binding site" description="axial binding residue" evidence="9">
    <location>
        <position position="449"/>
    </location>
    <ligand>
        <name>heme</name>
        <dbReference type="ChEBI" id="CHEBI:30413"/>
    </ligand>
    <ligandPart>
        <name>Fe</name>
        <dbReference type="ChEBI" id="CHEBI:18248"/>
    </ligandPart>
</feature>
<keyword evidence="11" id="KW-0732">Signal</keyword>
<keyword evidence="6 10" id="KW-0560">Oxidoreductase</keyword>
<dbReference type="InterPro" id="IPR036396">
    <property type="entry name" value="Cyt_P450_sf"/>
</dbReference>
<feature type="signal peptide" evidence="11">
    <location>
        <begin position="1"/>
        <end position="24"/>
    </location>
</feature>
<comment type="cofactor">
    <cofactor evidence="1 9">
        <name>heme</name>
        <dbReference type="ChEBI" id="CHEBI:30413"/>
    </cofactor>
</comment>
<evidence type="ECO:0000256" key="9">
    <source>
        <dbReference type="PIRSR" id="PIRSR602401-1"/>
    </source>
</evidence>
<evidence type="ECO:0000256" key="11">
    <source>
        <dbReference type="SAM" id="SignalP"/>
    </source>
</evidence>
<proteinExistence type="inferred from homology"/>
<evidence type="ECO:0000256" key="7">
    <source>
        <dbReference type="ARBA" id="ARBA00023004"/>
    </source>
</evidence>
<dbReference type="STRING" id="1314777.A0A164S1G7"/>
<keyword evidence="7 9" id="KW-0408">Iron</keyword>
<dbReference type="PRINTS" id="PR00463">
    <property type="entry name" value="EP450I"/>
</dbReference>
<keyword evidence="13" id="KW-1185">Reference proteome</keyword>
<dbReference type="InterPro" id="IPR050364">
    <property type="entry name" value="Cytochrome_P450_fung"/>
</dbReference>
<dbReference type="Proteomes" id="UP000076722">
    <property type="component" value="Unassembled WGS sequence"/>
</dbReference>
<evidence type="ECO:0000256" key="3">
    <source>
        <dbReference type="ARBA" id="ARBA00010617"/>
    </source>
</evidence>